<feature type="domain" description="Man1/Src1-like C-terminal" evidence="8">
    <location>
        <begin position="30"/>
        <end position="222"/>
    </location>
</feature>
<evidence type="ECO:0000256" key="1">
    <source>
        <dbReference type="ARBA" id="ARBA00004126"/>
    </source>
</evidence>
<dbReference type="InParanoid" id="D8LVE4"/>
<dbReference type="InterPro" id="IPR018996">
    <property type="entry name" value="Man1/Src1-like_C"/>
</dbReference>
<evidence type="ECO:0000313" key="9">
    <source>
        <dbReference type="EMBL" id="CBK19783.2"/>
    </source>
</evidence>
<feature type="compositionally biased region" description="Basic and acidic residues" evidence="6">
    <location>
        <begin position="247"/>
        <end position="262"/>
    </location>
</feature>
<protein>
    <recommendedName>
        <fullName evidence="8">Man1/Src1-like C-terminal domain-containing protein</fullName>
    </recommendedName>
</protein>
<keyword evidence="5" id="KW-0539">Nucleus</keyword>
<dbReference type="RefSeq" id="XP_012893831.1">
    <property type="nucleotide sequence ID" value="XM_013038377.1"/>
</dbReference>
<dbReference type="GeneID" id="24917517"/>
<keyword evidence="4 7" id="KW-0472">Membrane</keyword>
<dbReference type="EMBL" id="FN668638">
    <property type="protein sequence ID" value="CBK19783.2"/>
    <property type="molecule type" value="Genomic_DNA"/>
</dbReference>
<dbReference type="GO" id="GO:0005783">
    <property type="term" value="C:endoplasmic reticulum"/>
    <property type="evidence" value="ECO:0007669"/>
    <property type="project" value="TreeGrafter"/>
</dbReference>
<evidence type="ECO:0000256" key="2">
    <source>
        <dbReference type="ARBA" id="ARBA00022692"/>
    </source>
</evidence>
<dbReference type="AlphaFoldDB" id="D8LVE4"/>
<evidence type="ECO:0000259" key="8">
    <source>
        <dbReference type="Pfam" id="PF09402"/>
    </source>
</evidence>
<dbReference type="Pfam" id="PF09402">
    <property type="entry name" value="MSC"/>
    <property type="match status" value="1"/>
</dbReference>
<keyword evidence="10" id="KW-1185">Reference proteome</keyword>
<feature type="transmembrane region" description="Helical" evidence="7">
    <location>
        <begin position="209"/>
        <end position="240"/>
    </location>
</feature>
<gene>
    <name evidence="9" type="ORF">GSBLH_T00000199001</name>
</gene>
<dbReference type="GO" id="GO:0034399">
    <property type="term" value="C:nuclear periphery"/>
    <property type="evidence" value="ECO:0007669"/>
    <property type="project" value="TreeGrafter"/>
</dbReference>
<comment type="subcellular location">
    <subcellularLocation>
        <location evidence="1">Nucleus membrane</location>
    </subcellularLocation>
</comment>
<keyword evidence="2 7" id="KW-0812">Transmembrane</keyword>
<proteinExistence type="predicted"/>
<evidence type="ECO:0000256" key="5">
    <source>
        <dbReference type="ARBA" id="ARBA00023242"/>
    </source>
</evidence>
<dbReference type="GO" id="GO:0005637">
    <property type="term" value="C:nuclear inner membrane"/>
    <property type="evidence" value="ECO:0007669"/>
    <property type="project" value="InterPro"/>
</dbReference>
<feature type="transmembrane region" description="Helical" evidence="7">
    <location>
        <begin position="7"/>
        <end position="25"/>
    </location>
</feature>
<keyword evidence="3 7" id="KW-1133">Transmembrane helix</keyword>
<dbReference type="SUPFAM" id="SSF57184">
    <property type="entry name" value="Growth factor receptor domain"/>
    <property type="match status" value="1"/>
</dbReference>
<evidence type="ECO:0000256" key="4">
    <source>
        <dbReference type="ARBA" id="ARBA00023136"/>
    </source>
</evidence>
<dbReference type="Proteomes" id="UP000008312">
    <property type="component" value="Unassembled WGS sequence"/>
</dbReference>
<accession>D8LVE4</accession>
<evidence type="ECO:0000256" key="6">
    <source>
        <dbReference type="SAM" id="MobiDB-lite"/>
    </source>
</evidence>
<evidence type="ECO:0000256" key="7">
    <source>
        <dbReference type="SAM" id="Phobius"/>
    </source>
</evidence>
<evidence type="ECO:0000256" key="3">
    <source>
        <dbReference type="ARBA" id="ARBA00022989"/>
    </source>
</evidence>
<feature type="region of interest" description="Disordered" evidence="6">
    <location>
        <begin position="247"/>
        <end position="268"/>
    </location>
</feature>
<name>D8LVE4_BLAHO</name>
<dbReference type="PANTHER" id="PTHR47808:SF2">
    <property type="entry name" value="LEM DOMAIN-CONTAINING PROTEIN 2"/>
    <property type="match status" value="1"/>
</dbReference>
<reference evidence="9" key="1">
    <citation type="submission" date="2010-02" db="EMBL/GenBank/DDBJ databases">
        <title>Sequencing and annotation of the Blastocystis hominis genome.</title>
        <authorList>
            <person name="Wincker P."/>
        </authorList>
    </citation>
    <scope>NUCLEOTIDE SEQUENCE</scope>
    <source>
        <strain evidence="9">Singapore isolate B</strain>
    </source>
</reference>
<dbReference type="InterPro" id="IPR044780">
    <property type="entry name" value="Heh2/Src1"/>
</dbReference>
<sequence>MTKKTIIIANVILGLIVLVVIYKIASAPLPYCDEHIQTNCRACPQGANCSGLMCVCPDGYVSNGVKCIKSFSQEERKEEIFAELSRILRKQMGAFLCSQNSTKQVPYPFVSGKELKERFLKSISSGSASDKLIFLETLKSFRCFTFINENDSVVDVDAIQLLEGRCANDFTSIEKNYYVTTDDPILSTNCKVEKFLREHHDTIAYYGVYFFQSVAIVLFIQLCFTCYSEVFLSFSISFAVQRHEDRSRQRPDRAESQREQLHSGEQASSLHRFHWKSPIPGSLALVACRNR</sequence>
<dbReference type="GO" id="GO:0003682">
    <property type="term" value="F:chromatin binding"/>
    <property type="evidence" value="ECO:0007669"/>
    <property type="project" value="InterPro"/>
</dbReference>
<dbReference type="InterPro" id="IPR009030">
    <property type="entry name" value="Growth_fac_rcpt_cys_sf"/>
</dbReference>
<evidence type="ECO:0000313" key="10">
    <source>
        <dbReference type="Proteomes" id="UP000008312"/>
    </source>
</evidence>
<dbReference type="GO" id="GO:0071763">
    <property type="term" value="P:nuclear membrane organization"/>
    <property type="evidence" value="ECO:0007669"/>
    <property type="project" value="TreeGrafter"/>
</dbReference>
<dbReference type="PANTHER" id="PTHR47808">
    <property type="entry name" value="INNER NUCLEAR MEMBRANE PROTEIN HEH2-RELATED"/>
    <property type="match status" value="1"/>
</dbReference>
<organism evidence="9">
    <name type="scientific">Blastocystis hominis</name>
    <dbReference type="NCBI Taxonomy" id="12968"/>
    <lineage>
        <taxon>Eukaryota</taxon>
        <taxon>Sar</taxon>
        <taxon>Stramenopiles</taxon>
        <taxon>Bigyra</taxon>
        <taxon>Opalozoa</taxon>
        <taxon>Opalinata</taxon>
        <taxon>Blastocystidae</taxon>
        <taxon>Blastocystis</taxon>
    </lineage>
</organism>